<dbReference type="OrthoDB" id="1896560at2759"/>
<dbReference type="InterPro" id="IPR057135">
    <property type="entry name" value="At4g27190-like_LRR"/>
</dbReference>
<gene>
    <name evidence="3" type="ORF">GIB67_013417</name>
</gene>
<name>A0A7J7LQY9_9MAGN</name>
<organism evidence="3 4">
    <name type="scientific">Kingdonia uniflora</name>
    <dbReference type="NCBI Taxonomy" id="39325"/>
    <lineage>
        <taxon>Eukaryota</taxon>
        <taxon>Viridiplantae</taxon>
        <taxon>Streptophyta</taxon>
        <taxon>Embryophyta</taxon>
        <taxon>Tracheophyta</taxon>
        <taxon>Spermatophyta</taxon>
        <taxon>Magnoliopsida</taxon>
        <taxon>Ranunculales</taxon>
        <taxon>Circaeasteraceae</taxon>
        <taxon>Kingdonia</taxon>
    </lineage>
</organism>
<reference evidence="3 4" key="1">
    <citation type="journal article" date="2020" name="IScience">
        <title>Genome Sequencing of the Endangered Kingdonia uniflora (Circaeasteraceae, Ranunculales) Reveals Potential Mechanisms of Evolutionary Specialization.</title>
        <authorList>
            <person name="Sun Y."/>
            <person name="Deng T."/>
            <person name="Zhang A."/>
            <person name="Moore M.J."/>
            <person name="Landis J.B."/>
            <person name="Lin N."/>
            <person name="Zhang H."/>
            <person name="Zhang X."/>
            <person name="Huang J."/>
            <person name="Zhang X."/>
            <person name="Sun H."/>
            <person name="Wang H."/>
        </authorList>
    </citation>
    <scope>NUCLEOTIDE SEQUENCE [LARGE SCALE GENOMIC DNA]</scope>
    <source>
        <strain evidence="3">TB1705</strain>
        <tissue evidence="3">Leaf</tissue>
    </source>
</reference>
<dbReference type="InterPro" id="IPR056789">
    <property type="entry name" value="LRR_R13L1-DRL21"/>
</dbReference>
<evidence type="ECO:0000259" key="2">
    <source>
        <dbReference type="Pfam" id="PF25019"/>
    </source>
</evidence>
<dbReference type="InterPro" id="IPR032675">
    <property type="entry name" value="LRR_dom_sf"/>
</dbReference>
<evidence type="ECO:0000313" key="3">
    <source>
        <dbReference type="EMBL" id="KAF6145066.1"/>
    </source>
</evidence>
<proteinExistence type="predicted"/>
<dbReference type="Pfam" id="PF23247">
    <property type="entry name" value="LRR_RPS2"/>
    <property type="match status" value="1"/>
</dbReference>
<keyword evidence="4" id="KW-1185">Reference proteome</keyword>
<evidence type="ECO:0000313" key="4">
    <source>
        <dbReference type="Proteomes" id="UP000541444"/>
    </source>
</evidence>
<protein>
    <submittedName>
        <fullName evidence="3">Uncharacterized protein</fullName>
    </submittedName>
</protein>
<evidence type="ECO:0000259" key="1">
    <source>
        <dbReference type="Pfam" id="PF23247"/>
    </source>
</evidence>
<sequence length="428" mass="48193">MLSKLEIWSCKNLKVLPALGRLEFLEDLYLSGLYSVSAIMGLEVLGVLKNGDSSAAPVIAFPNLKKLTIWNMKHWEEWVIKTTVNITLMPLLQTLSIWNCPMLKSLPCQILSSSLREMIIDSCPYLEVSYLPPFLEKLELENDAGSLSISLPIQNGLHTNLKSLAIRILPHFRNWRFLEDLNLSGLDSVSAIMGLEVLGVLKNGDSSAAPVIAFPNLKKLYIWNMIHWEEWVIKTIVNITLMPRLQTLDICSAALVIAFPNLKKLTIGDMKHWEEWVIKTTVNITLMPLLQELFIYDCPMLKSLPCQILSSSLREMIIDSCPYLEVSYLPPFLEKLELENDAGSLSISLPIQNGLHTNLKSLTIRYSPHSTLPQGLSQLKALQTLQVSDCESLTCMSNELQHLTSLQKLKIYGCPILGPHCHHIAIKK</sequence>
<dbReference type="EMBL" id="JACGCM010002086">
    <property type="protein sequence ID" value="KAF6145066.1"/>
    <property type="molecule type" value="Genomic_DNA"/>
</dbReference>
<dbReference type="PANTHER" id="PTHR47186">
    <property type="entry name" value="LEUCINE-RICH REPEAT-CONTAINING PROTEIN 57"/>
    <property type="match status" value="1"/>
</dbReference>
<comment type="caution">
    <text evidence="3">The sequence shown here is derived from an EMBL/GenBank/DDBJ whole genome shotgun (WGS) entry which is preliminary data.</text>
</comment>
<dbReference type="Pfam" id="PF25019">
    <property type="entry name" value="LRR_R13L1-DRL21"/>
    <property type="match status" value="1"/>
</dbReference>
<feature type="domain" description="R13L1/DRL21-like LRR repeat region" evidence="2">
    <location>
        <begin position="356"/>
        <end position="414"/>
    </location>
</feature>
<dbReference type="Gene3D" id="3.80.10.10">
    <property type="entry name" value="Ribonuclease Inhibitor"/>
    <property type="match status" value="3"/>
</dbReference>
<dbReference type="SUPFAM" id="SSF52058">
    <property type="entry name" value="L domain-like"/>
    <property type="match status" value="2"/>
</dbReference>
<dbReference type="AlphaFoldDB" id="A0A7J7LQY9"/>
<feature type="domain" description="Disease resistance protein At4g27190-like leucine-rich repeats" evidence="1">
    <location>
        <begin position="2"/>
        <end position="123"/>
    </location>
</feature>
<dbReference type="PANTHER" id="PTHR47186:SF30">
    <property type="entry name" value="EF-HAND DOMAIN-CONTAINING PROTEIN"/>
    <property type="match status" value="1"/>
</dbReference>
<accession>A0A7J7LQY9</accession>
<dbReference type="Proteomes" id="UP000541444">
    <property type="component" value="Unassembled WGS sequence"/>
</dbReference>